<dbReference type="InterPro" id="IPR039421">
    <property type="entry name" value="Type_1_exporter"/>
</dbReference>
<keyword evidence="8" id="KW-0067">ATP-binding</keyword>
<dbReference type="GO" id="GO:0005743">
    <property type="term" value="C:mitochondrial inner membrane"/>
    <property type="evidence" value="ECO:0007669"/>
    <property type="project" value="TreeGrafter"/>
</dbReference>
<proteinExistence type="inferred from homology"/>
<dbReference type="PROSITE" id="PS00211">
    <property type="entry name" value="ABC_TRANSPORTER_1"/>
    <property type="match status" value="2"/>
</dbReference>
<dbReference type="InterPro" id="IPR003439">
    <property type="entry name" value="ABC_transporter-like_ATP-bd"/>
</dbReference>
<evidence type="ECO:0000256" key="9">
    <source>
        <dbReference type="ARBA" id="ARBA00022967"/>
    </source>
</evidence>
<keyword evidence="5 15" id="KW-0812">Transmembrane</keyword>
<dbReference type="OrthoDB" id="6500128at2759"/>
<dbReference type="InterPro" id="IPR017871">
    <property type="entry name" value="ABC_transporter-like_CS"/>
</dbReference>
<dbReference type="InterPro" id="IPR036640">
    <property type="entry name" value="ABC1_TM_sf"/>
</dbReference>
<dbReference type="GO" id="GO:0008559">
    <property type="term" value="F:ABC-type xenobiotic transporter activity"/>
    <property type="evidence" value="ECO:0007669"/>
    <property type="project" value="UniProtKB-EC"/>
</dbReference>
<reference evidence="16" key="1">
    <citation type="submission" date="2020-11" db="EMBL/GenBank/DDBJ databases">
        <authorList>
            <person name="Tran Van P."/>
        </authorList>
    </citation>
    <scope>NUCLEOTIDE SEQUENCE</scope>
</reference>
<feature type="transmembrane region" description="Helical" evidence="15">
    <location>
        <begin position="632"/>
        <end position="652"/>
    </location>
</feature>
<dbReference type="PROSITE" id="PS50929">
    <property type="entry name" value="ABC_TM1F"/>
    <property type="match status" value="2"/>
</dbReference>
<dbReference type="Pfam" id="PF00664">
    <property type="entry name" value="ABC_membrane"/>
    <property type="match status" value="2"/>
</dbReference>
<keyword evidence="11 15" id="KW-0472">Membrane</keyword>
<evidence type="ECO:0000256" key="3">
    <source>
        <dbReference type="ARBA" id="ARBA00012191"/>
    </source>
</evidence>
<comment type="similarity">
    <text evidence="2">Belongs to the ABC transporter superfamily. ABCB family. Multidrug resistance exporter (TC 3.A.1.201) subfamily.</text>
</comment>
<dbReference type="InterPro" id="IPR027417">
    <property type="entry name" value="P-loop_NTPase"/>
</dbReference>
<evidence type="ECO:0000256" key="14">
    <source>
        <dbReference type="SAM" id="MobiDB-lite"/>
    </source>
</evidence>
<evidence type="ECO:0000256" key="5">
    <source>
        <dbReference type="ARBA" id="ARBA00022692"/>
    </source>
</evidence>
<evidence type="ECO:0000256" key="15">
    <source>
        <dbReference type="SAM" id="Phobius"/>
    </source>
</evidence>
<dbReference type="GO" id="GO:0097254">
    <property type="term" value="P:renal tubular secretion"/>
    <property type="evidence" value="ECO:0007669"/>
    <property type="project" value="UniProtKB-ARBA"/>
</dbReference>
<dbReference type="Pfam" id="PF00005">
    <property type="entry name" value="ABC_tran"/>
    <property type="match status" value="2"/>
</dbReference>
<dbReference type="AlphaFoldDB" id="A0A7R8ZIH8"/>
<comment type="subcellular location">
    <subcellularLocation>
        <location evidence="1">Membrane</location>
        <topology evidence="1">Multi-pass membrane protein</topology>
    </subcellularLocation>
</comment>
<feature type="transmembrane region" description="Helical" evidence="15">
    <location>
        <begin position="589"/>
        <end position="612"/>
    </location>
</feature>
<evidence type="ECO:0000313" key="16">
    <source>
        <dbReference type="EMBL" id="CAD7225693.1"/>
    </source>
</evidence>
<gene>
    <name evidence="16" type="ORF">CTOB1V02_LOCUS3625</name>
</gene>
<evidence type="ECO:0000256" key="6">
    <source>
        <dbReference type="ARBA" id="ARBA00022737"/>
    </source>
</evidence>
<protein>
    <recommendedName>
        <fullName evidence="3">ABC-type xenobiotic transporter</fullName>
        <ecNumber evidence="3">7.6.2.2</ecNumber>
    </recommendedName>
</protein>
<dbReference type="FunFam" id="3.40.50.300:FF:000604">
    <property type="entry name" value="ABC transporter B family member 28"/>
    <property type="match status" value="1"/>
</dbReference>
<evidence type="ECO:0000256" key="12">
    <source>
        <dbReference type="ARBA" id="ARBA00023180"/>
    </source>
</evidence>
<keyword evidence="9" id="KW-1278">Translocase</keyword>
<dbReference type="SUPFAM" id="SSF52540">
    <property type="entry name" value="P-loop containing nucleoside triphosphate hydrolases"/>
    <property type="match status" value="2"/>
</dbReference>
<dbReference type="GO" id="GO:0005524">
    <property type="term" value="F:ATP binding"/>
    <property type="evidence" value="ECO:0007669"/>
    <property type="project" value="UniProtKB-KW"/>
</dbReference>
<dbReference type="GO" id="GO:0015421">
    <property type="term" value="F:ABC-type oligopeptide transporter activity"/>
    <property type="evidence" value="ECO:0007669"/>
    <property type="project" value="TreeGrafter"/>
</dbReference>
<dbReference type="SMART" id="SM00382">
    <property type="entry name" value="AAA"/>
    <property type="match status" value="2"/>
</dbReference>
<dbReference type="EC" id="7.6.2.2" evidence="3"/>
<dbReference type="PANTHER" id="PTHR43394:SF11">
    <property type="entry name" value="ATP-BINDING CASSETTE TRANSPORTER"/>
    <property type="match status" value="1"/>
</dbReference>
<feature type="transmembrane region" description="Helical" evidence="15">
    <location>
        <begin position="685"/>
        <end position="704"/>
    </location>
</feature>
<dbReference type="Gene3D" id="3.40.50.300">
    <property type="entry name" value="P-loop containing nucleotide triphosphate hydrolases"/>
    <property type="match status" value="2"/>
</dbReference>
<name>A0A7R8ZIH8_9CRUS</name>
<evidence type="ECO:0000256" key="8">
    <source>
        <dbReference type="ARBA" id="ARBA00022840"/>
    </source>
</evidence>
<dbReference type="PROSITE" id="PS50893">
    <property type="entry name" value="ABC_TRANSPORTER_2"/>
    <property type="match status" value="2"/>
</dbReference>
<comment type="catalytic activity">
    <reaction evidence="13">
        <text>ATP + H2O + xenobioticSide 1 = ADP + phosphate + xenobioticSide 2.</text>
        <dbReference type="EC" id="7.6.2.2"/>
    </reaction>
</comment>
<dbReference type="PANTHER" id="PTHR43394">
    <property type="entry name" value="ATP-DEPENDENT PERMEASE MDL1, MITOCHONDRIAL"/>
    <property type="match status" value="1"/>
</dbReference>
<keyword evidence="6" id="KW-0677">Repeat</keyword>
<feature type="transmembrane region" description="Helical" evidence="15">
    <location>
        <begin position="146"/>
        <end position="173"/>
    </location>
</feature>
<accession>A0A7R8ZIH8</accession>
<evidence type="ECO:0000256" key="13">
    <source>
        <dbReference type="ARBA" id="ARBA00034018"/>
    </source>
</evidence>
<feature type="transmembrane region" description="Helical" evidence="15">
    <location>
        <begin position="315"/>
        <end position="334"/>
    </location>
</feature>
<feature type="transmembrane region" description="Helical" evidence="15">
    <location>
        <begin position="200"/>
        <end position="226"/>
    </location>
</feature>
<dbReference type="GO" id="GO:0017085">
    <property type="term" value="P:response to insecticide"/>
    <property type="evidence" value="ECO:0007669"/>
    <property type="project" value="UniProtKB-ARBA"/>
</dbReference>
<dbReference type="EMBL" id="OB660636">
    <property type="protein sequence ID" value="CAD7225693.1"/>
    <property type="molecule type" value="Genomic_DNA"/>
</dbReference>
<feature type="compositionally biased region" description="Low complexity" evidence="14">
    <location>
        <begin position="93"/>
        <end position="104"/>
    </location>
</feature>
<evidence type="ECO:0000256" key="4">
    <source>
        <dbReference type="ARBA" id="ARBA00022448"/>
    </source>
</evidence>
<dbReference type="CDD" id="cd03249">
    <property type="entry name" value="ABC_MTABC3_MDL1_MDL2"/>
    <property type="match status" value="1"/>
</dbReference>
<dbReference type="InterPro" id="IPR003593">
    <property type="entry name" value="AAA+_ATPase"/>
</dbReference>
<dbReference type="Gene3D" id="1.20.1560.10">
    <property type="entry name" value="ABC transporter type 1, transmembrane domain"/>
    <property type="match status" value="2"/>
</dbReference>
<dbReference type="GO" id="GO:0016887">
    <property type="term" value="F:ATP hydrolysis activity"/>
    <property type="evidence" value="ECO:0007669"/>
    <property type="project" value="InterPro"/>
</dbReference>
<evidence type="ECO:0000256" key="1">
    <source>
        <dbReference type="ARBA" id="ARBA00004141"/>
    </source>
</evidence>
<dbReference type="FunFam" id="3.40.50.300:FF:000479">
    <property type="entry name" value="Multidrug resistance protein 1A"/>
    <property type="match status" value="1"/>
</dbReference>
<keyword evidence="7" id="KW-0547">Nucleotide-binding</keyword>
<evidence type="ECO:0000256" key="2">
    <source>
        <dbReference type="ARBA" id="ARBA00007577"/>
    </source>
</evidence>
<dbReference type="GO" id="GO:0090374">
    <property type="term" value="P:oligopeptide export from mitochondrion"/>
    <property type="evidence" value="ECO:0007669"/>
    <property type="project" value="TreeGrafter"/>
</dbReference>
<dbReference type="InterPro" id="IPR011527">
    <property type="entry name" value="ABC1_TM_dom"/>
</dbReference>
<keyword evidence="4" id="KW-0813">Transport</keyword>
<organism evidence="16">
    <name type="scientific">Cyprideis torosa</name>
    <dbReference type="NCBI Taxonomy" id="163714"/>
    <lineage>
        <taxon>Eukaryota</taxon>
        <taxon>Metazoa</taxon>
        <taxon>Ecdysozoa</taxon>
        <taxon>Arthropoda</taxon>
        <taxon>Crustacea</taxon>
        <taxon>Oligostraca</taxon>
        <taxon>Ostracoda</taxon>
        <taxon>Podocopa</taxon>
        <taxon>Podocopida</taxon>
        <taxon>Cytherocopina</taxon>
        <taxon>Cytheroidea</taxon>
        <taxon>Cytherideidae</taxon>
        <taxon>Cyprideis</taxon>
    </lineage>
</organism>
<evidence type="ECO:0000256" key="7">
    <source>
        <dbReference type="ARBA" id="ARBA00022741"/>
    </source>
</evidence>
<keyword evidence="10 15" id="KW-1133">Transmembrane helix</keyword>
<feature type="region of interest" description="Disordered" evidence="14">
    <location>
        <begin position="90"/>
        <end position="126"/>
    </location>
</feature>
<feature type="transmembrane region" description="Helical" evidence="15">
    <location>
        <begin position="280"/>
        <end position="303"/>
    </location>
</feature>
<sequence>MDASFPWSLFHSDGFDGQGYVAISHLDATQRPLSWRGSTPSEVDAGAKGDHASAEQNEETDQVSVITRLPPKSETLWKGLFRIFERPHRTDGKSGFSQRFSSGQSKDEVSKVTPSKFEAKMEPPPPPPEQTISFFGLFKYADWLDIMFITVGLFFATLMGGGLPAMVIIFGGLTDTLTVNPYSAPWQDLKESLYNRGMQFAAQLFCIGIAHSCNIFIMATCLDIAAKRQADRIRLLFLEAALRQDMAWYDLRNAGSFASRVSDYRESLHDTRCLTLVRGAVEAISIACIMALAFSALALGFWYGLKIFIQEGKNFTAGDFIVTFISVLQAYFGVANMSNFIGFLPRAAAAGGIVSQEPVLFQLSVKDNIRLAKDDATDEEVIEAAKKANAHDFIMELPEEYDTMVGDRGGTLSGGQKQRICIARALINNPNLLILDEATSALDSKSERIVQESLDRAGRGRTTIIVAHRLSTIRAADAIHVLKDGEVVESGTHQELLAKNGIYAQMVRNQMPNVTAPGTVKAAKAEKKAAAIGPAKKTTFMQEISTETVVVEVEKCPNALKVVGVEAREHPMPLTHVIARILFETRDMFYLWILCICTASITGSVFPTYAITFGQVMRTFSSEDPTVIEKDSATYAYIFLTCGIVMLVGLSIRSAGLPLGLMISSVATIIVCFSVALYLKAELALVTYSSLILLLLSFILDTFVSKRAEAEAAAALKAASTIAVQGISNIRTVAGLHVQRKFVEIIAYLCIGVATNLGQASVVSATVSNSLFAATRLYQIIDRVPAIDSNSKAGIVKERVSPPVRFENVIFSYPRSPGVKVLRDVTFDIKLGQKVALVGPSGCGKSTCINLLLRFYDVTAGHVRLSGIPIQDLNIATLRASMSLVSQEPVLFDRTIAENIAYGHNERENIPMTEIIAVAKRANAHEFIKDMADGYNTKVGYRGGQLSGGQKQRVAIARAMIANPLLLMLDEATSALDSKSEKVVQVALDEAMKGRTSITIAHRLSTVVNSDLIIVFDEGRVVESGSHKQLIAQNGHYAELWRRLEA</sequence>
<dbReference type="SUPFAM" id="SSF90123">
    <property type="entry name" value="ABC transporter transmembrane region"/>
    <property type="match status" value="2"/>
</dbReference>
<feature type="region of interest" description="Disordered" evidence="14">
    <location>
        <begin position="32"/>
        <end position="64"/>
    </location>
</feature>
<feature type="transmembrane region" description="Helical" evidence="15">
    <location>
        <begin position="659"/>
        <end position="679"/>
    </location>
</feature>
<evidence type="ECO:0000256" key="10">
    <source>
        <dbReference type="ARBA" id="ARBA00022989"/>
    </source>
</evidence>
<keyword evidence="12" id="KW-0325">Glycoprotein</keyword>
<evidence type="ECO:0000256" key="11">
    <source>
        <dbReference type="ARBA" id="ARBA00023136"/>
    </source>
</evidence>